<dbReference type="GO" id="GO:0005085">
    <property type="term" value="F:guanyl-nucleotide exchange factor activity"/>
    <property type="evidence" value="ECO:0007669"/>
    <property type="project" value="InterPro"/>
</dbReference>
<dbReference type="GO" id="GO:0060090">
    <property type="term" value="F:molecular adaptor activity"/>
    <property type="evidence" value="ECO:0007669"/>
    <property type="project" value="InterPro"/>
</dbReference>
<organism evidence="2 3">
    <name type="scientific">candidate division TA06 bacterium B3_TA06</name>
    <dbReference type="NCBI Taxonomy" id="2012487"/>
    <lineage>
        <taxon>Bacteria</taxon>
        <taxon>Bacteria division TA06</taxon>
    </lineage>
</organism>
<dbReference type="Proteomes" id="UP000317778">
    <property type="component" value="Unassembled WGS sequence"/>
</dbReference>
<sequence>MLIDRIKLFESGFQAIKENIEKLLQQSDAKAVLLVDRDGNLITNAGETEKIDLESFATLAAADFAATSQLAELIGEQQFLTLYHQGERDHLYFQALAQNIIIAVIFDQRTTLGLVRVRVKHAAQTLSKILEDIFGGQEQLAPEEEARIEDISKDIEDELDRLFG</sequence>
<evidence type="ECO:0000313" key="3">
    <source>
        <dbReference type="Proteomes" id="UP000317778"/>
    </source>
</evidence>
<dbReference type="SUPFAM" id="SSF103196">
    <property type="entry name" value="Roadblock/LC7 domain"/>
    <property type="match status" value="1"/>
</dbReference>
<dbReference type="InterPro" id="IPR037587">
    <property type="entry name" value="LAMTOR2-like"/>
</dbReference>
<reference evidence="2 3" key="1">
    <citation type="submission" date="2017-06" db="EMBL/GenBank/DDBJ databases">
        <title>Novel microbial phyla capable of carbon fixation and sulfur reduction in deep-sea sediments.</title>
        <authorList>
            <person name="Huang J."/>
            <person name="Baker B."/>
            <person name="Wang Y."/>
        </authorList>
    </citation>
    <scope>NUCLEOTIDE SEQUENCE [LARGE SCALE GENOMIC DNA]</scope>
    <source>
        <strain evidence="2">B3_TA06</strain>
    </source>
</reference>
<comment type="caution">
    <text evidence="2">The sequence shown here is derived from an EMBL/GenBank/DDBJ whole genome shotgun (WGS) entry which is preliminary data.</text>
</comment>
<dbReference type="AlphaFoldDB" id="A0A532V9X6"/>
<dbReference type="Pfam" id="PF03259">
    <property type="entry name" value="Robl_LC7"/>
    <property type="match status" value="1"/>
</dbReference>
<proteinExistence type="predicted"/>
<dbReference type="SMART" id="SM00960">
    <property type="entry name" value="Robl_LC7"/>
    <property type="match status" value="1"/>
</dbReference>
<dbReference type="GO" id="GO:0032008">
    <property type="term" value="P:positive regulation of TOR signaling"/>
    <property type="evidence" value="ECO:0007669"/>
    <property type="project" value="InterPro"/>
</dbReference>
<dbReference type="InterPro" id="IPR004942">
    <property type="entry name" value="Roadblock/LAMTOR2_dom"/>
</dbReference>
<gene>
    <name evidence="2" type="ORF">CEE36_02445</name>
</gene>
<feature type="domain" description="Roadblock/LAMTOR2" evidence="1">
    <location>
        <begin position="16"/>
        <end position="106"/>
    </location>
</feature>
<evidence type="ECO:0000259" key="1">
    <source>
        <dbReference type="SMART" id="SM00960"/>
    </source>
</evidence>
<name>A0A532V9X6_UNCT6</name>
<evidence type="ECO:0000313" key="2">
    <source>
        <dbReference type="EMBL" id="TKJ43999.1"/>
    </source>
</evidence>
<protein>
    <submittedName>
        <fullName evidence="2">Dynein regulation protein LC7</fullName>
    </submittedName>
</protein>
<dbReference type="EMBL" id="NJBO01000002">
    <property type="protein sequence ID" value="TKJ43999.1"/>
    <property type="molecule type" value="Genomic_DNA"/>
</dbReference>
<dbReference type="Gene3D" id="3.30.450.30">
    <property type="entry name" value="Dynein light chain 2a, cytoplasmic"/>
    <property type="match status" value="1"/>
</dbReference>
<dbReference type="PANTHER" id="PTHR13323">
    <property type="entry name" value="LATE ENDOSOMAL/LYSOSOMAL MP1 INTERACTING PROTEIN"/>
    <property type="match status" value="1"/>
</dbReference>
<accession>A0A532V9X6</accession>